<dbReference type="GO" id="GO:0006032">
    <property type="term" value="P:chitin catabolic process"/>
    <property type="evidence" value="ECO:0007669"/>
    <property type="project" value="TreeGrafter"/>
</dbReference>
<dbReference type="GO" id="GO:0005975">
    <property type="term" value="P:carbohydrate metabolic process"/>
    <property type="evidence" value="ECO:0007669"/>
    <property type="project" value="InterPro"/>
</dbReference>
<accession>A0A8H4QBI6</accession>
<evidence type="ECO:0000313" key="5">
    <source>
        <dbReference type="EMBL" id="KAF4594437.1"/>
    </source>
</evidence>
<evidence type="ECO:0000256" key="2">
    <source>
        <dbReference type="SAM" id="MobiDB-lite"/>
    </source>
</evidence>
<dbReference type="AlphaFoldDB" id="A0A8H4QBI6"/>
<dbReference type="PROSITE" id="PS51910">
    <property type="entry name" value="GH18_2"/>
    <property type="match status" value="1"/>
</dbReference>
<dbReference type="InterPro" id="IPR017853">
    <property type="entry name" value="GH"/>
</dbReference>
<dbReference type="SUPFAM" id="SSF51445">
    <property type="entry name" value="(Trans)glycosidases"/>
    <property type="match status" value="1"/>
</dbReference>
<evidence type="ECO:0000256" key="3">
    <source>
        <dbReference type="SAM" id="SignalP"/>
    </source>
</evidence>
<reference evidence="5 6" key="1">
    <citation type="journal article" date="2020" name="G3 (Bethesda)">
        <title>Genetic Underpinnings of Host Manipulation by Ophiocordyceps as Revealed by Comparative Transcriptomics.</title>
        <authorList>
            <person name="Will I."/>
            <person name="Das B."/>
            <person name="Trinh T."/>
            <person name="Brachmann A."/>
            <person name="Ohm R.A."/>
            <person name="de Bekker C."/>
        </authorList>
    </citation>
    <scope>NUCLEOTIDE SEQUENCE [LARGE SCALE GENOMIC DNA]</scope>
    <source>
        <strain evidence="5 6">EC05</strain>
    </source>
</reference>
<comment type="caution">
    <text evidence="5">The sequence shown here is derived from an EMBL/GenBank/DDBJ whole genome shotgun (WGS) entry which is preliminary data.</text>
</comment>
<dbReference type="SMART" id="SM00636">
    <property type="entry name" value="Glyco_18"/>
    <property type="match status" value="1"/>
</dbReference>
<dbReference type="Proteomes" id="UP000562929">
    <property type="component" value="Unassembled WGS sequence"/>
</dbReference>
<dbReference type="OrthoDB" id="73875at2759"/>
<dbReference type="GO" id="GO:0005576">
    <property type="term" value="C:extracellular region"/>
    <property type="evidence" value="ECO:0007669"/>
    <property type="project" value="TreeGrafter"/>
</dbReference>
<dbReference type="GO" id="GO:0008843">
    <property type="term" value="F:endochitinase activity"/>
    <property type="evidence" value="ECO:0007669"/>
    <property type="project" value="UniProtKB-EC"/>
</dbReference>
<dbReference type="PANTHER" id="PTHR11177:SF378">
    <property type="entry name" value="CHITINASE"/>
    <property type="match status" value="1"/>
</dbReference>
<dbReference type="InterPro" id="IPR050314">
    <property type="entry name" value="Glycosyl_Hydrlase_18"/>
</dbReference>
<proteinExistence type="predicted"/>
<sequence>MFFSQARAAFSWSLAFLPLLLAFSMLSMAESSSPSPLRFITYLTGQHNIVPTDASLLNEVTHVILAFMPSNVFNVDDTPAAFPLFTSVDDVRRKFRPETKVLIAIGGWGDSQGFEDAARSAASRHRWSRQVRAMLEITGADGVDVDWEFPGGNRDDYKLIPNHEREWEIEAFILLLRELRAAIGPTVTMTIAVPGSERDLLAFTPATLPRIAELVDFINVMSYDMMNRRDVAVSHHSGVAATRDALGRYLDRGAPASKLNMGLGYFVKWFMTRPCDPLRPLGCSTQLLEDPETGADTGKTGAFSWHDETPPELVSSFARARAGGRYFEDGSFGYWDAEEQRWWSFDTPRVVARKLSDVVTPLGLGGIFVWGLGEDGPEFTTLTATVEAAIHTRHGQQPESRRKQLAYTADSRHRDAPAW</sequence>
<dbReference type="Pfam" id="PF00704">
    <property type="entry name" value="Glyco_hydro_18"/>
    <property type="match status" value="1"/>
</dbReference>
<feature type="domain" description="GH18" evidence="4">
    <location>
        <begin position="37"/>
        <end position="393"/>
    </location>
</feature>
<dbReference type="EC" id="3.2.1.14" evidence="1"/>
<keyword evidence="6" id="KW-1185">Reference proteome</keyword>
<dbReference type="PANTHER" id="PTHR11177">
    <property type="entry name" value="CHITINASE"/>
    <property type="match status" value="1"/>
</dbReference>
<feature type="signal peptide" evidence="3">
    <location>
        <begin position="1"/>
        <end position="29"/>
    </location>
</feature>
<protein>
    <recommendedName>
        <fullName evidence="1">chitinase</fullName>
        <ecNumber evidence="1">3.2.1.14</ecNumber>
    </recommendedName>
</protein>
<feature type="region of interest" description="Disordered" evidence="2">
    <location>
        <begin position="392"/>
        <end position="419"/>
    </location>
</feature>
<evidence type="ECO:0000313" key="6">
    <source>
        <dbReference type="Proteomes" id="UP000562929"/>
    </source>
</evidence>
<name>A0A8H4QBI6_9HYPO</name>
<dbReference type="GO" id="GO:0008061">
    <property type="term" value="F:chitin binding"/>
    <property type="evidence" value="ECO:0007669"/>
    <property type="project" value="InterPro"/>
</dbReference>
<dbReference type="InterPro" id="IPR001223">
    <property type="entry name" value="Glyco_hydro18_cat"/>
</dbReference>
<feature type="chain" id="PRO_5034585777" description="chitinase" evidence="3">
    <location>
        <begin position="30"/>
        <end position="419"/>
    </location>
</feature>
<evidence type="ECO:0000259" key="4">
    <source>
        <dbReference type="PROSITE" id="PS51910"/>
    </source>
</evidence>
<feature type="compositionally biased region" description="Basic and acidic residues" evidence="2">
    <location>
        <begin position="410"/>
        <end position="419"/>
    </location>
</feature>
<dbReference type="InterPro" id="IPR011583">
    <property type="entry name" value="Chitinase_II/V-like_cat"/>
</dbReference>
<dbReference type="EMBL" id="JAACLJ010000001">
    <property type="protein sequence ID" value="KAF4594437.1"/>
    <property type="molecule type" value="Genomic_DNA"/>
</dbReference>
<gene>
    <name evidence="5" type="ORF">GQ602_000050</name>
</gene>
<keyword evidence="3" id="KW-0732">Signal</keyword>
<evidence type="ECO:0000256" key="1">
    <source>
        <dbReference type="ARBA" id="ARBA00012729"/>
    </source>
</evidence>
<dbReference type="Gene3D" id="3.20.20.80">
    <property type="entry name" value="Glycosidases"/>
    <property type="match status" value="1"/>
</dbReference>
<organism evidence="5 6">
    <name type="scientific">Ophiocordyceps camponoti-floridani</name>
    <dbReference type="NCBI Taxonomy" id="2030778"/>
    <lineage>
        <taxon>Eukaryota</taxon>
        <taxon>Fungi</taxon>
        <taxon>Dikarya</taxon>
        <taxon>Ascomycota</taxon>
        <taxon>Pezizomycotina</taxon>
        <taxon>Sordariomycetes</taxon>
        <taxon>Hypocreomycetidae</taxon>
        <taxon>Hypocreales</taxon>
        <taxon>Ophiocordycipitaceae</taxon>
        <taxon>Ophiocordyceps</taxon>
    </lineage>
</organism>
<keyword evidence="5" id="KW-0378">Hydrolase</keyword>